<feature type="chain" id="PRO_5045860095" evidence="1">
    <location>
        <begin position="26"/>
        <end position="135"/>
    </location>
</feature>
<feature type="signal peptide" evidence="1">
    <location>
        <begin position="1"/>
        <end position="25"/>
    </location>
</feature>
<gene>
    <name evidence="2" type="ORF">OG913_29755</name>
</gene>
<evidence type="ECO:0000313" key="3">
    <source>
        <dbReference type="Proteomes" id="UP001432011"/>
    </source>
</evidence>
<dbReference type="Proteomes" id="UP001432011">
    <property type="component" value="Chromosome"/>
</dbReference>
<evidence type="ECO:0000256" key="1">
    <source>
        <dbReference type="SAM" id="SignalP"/>
    </source>
</evidence>
<sequence length="135" mass="14429">MKVMKVAAALAVSVATLAIPAVAYASCSGTCASYPSYFSFDTTLTGPTRYYNGSNVKITFSSSADGPQNGVANPYVALYRDNLISDDYIGRQTFVYGGSVNKTWTGVGSGDYYFYYQKTFDGRTLSSSNVVMSAS</sequence>
<dbReference type="EMBL" id="CP108085">
    <property type="protein sequence ID" value="WUP73552.1"/>
    <property type="molecule type" value="Genomic_DNA"/>
</dbReference>
<accession>A0ABZ1SM64</accession>
<dbReference type="RefSeq" id="WP_142652097.1">
    <property type="nucleotide sequence ID" value="NZ_CP108085.1"/>
</dbReference>
<reference evidence="2" key="1">
    <citation type="submission" date="2022-10" db="EMBL/GenBank/DDBJ databases">
        <title>The complete genomes of actinobacterial strains from the NBC collection.</title>
        <authorList>
            <person name="Joergensen T.S."/>
            <person name="Alvarez Arevalo M."/>
            <person name="Sterndorff E.B."/>
            <person name="Faurdal D."/>
            <person name="Vuksanovic O."/>
            <person name="Mourched A.-S."/>
            <person name="Charusanti P."/>
            <person name="Shaw S."/>
            <person name="Blin K."/>
            <person name="Weber T."/>
        </authorList>
    </citation>
    <scope>NUCLEOTIDE SEQUENCE</scope>
    <source>
        <strain evidence="2">NBC_00254</strain>
    </source>
</reference>
<keyword evidence="3" id="KW-1185">Reference proteome</keyword>
<evidence type="ECO:0000313" key="2">
    <source>
        <dbReference type="EMBL" id="WUP73552.1"/>
    </source>
</evidence>
<protein>
    <submittedName>
        <fullName evidence="2">Uncharacterized protein</fullName>
    </submittedName>
</protein>
<organism evidence="2 3">
    <name type="scientific">Microbispora hainanensis</name>
    <dbReference type="NCBI Taxonomy" id="568844"/>
    <lineage>
        <taxon>Bacteria</taxon>
        <taxon>Bacillati</taxon>
        <taxon>Actinomycetota</taxon>
        <taxon>Actinomycetes</taxon>
        <taxon>Streptosporangiales</taxon>
        <taxon>Streptosporangiaceae</taxon>
        <taxon>Microbispora</taxon>
    </lineage>
</organism>
<keyword evidence="1" id="KW-0732">Signal</keyword>
<name>A0ABZ1SM64_9ACTN</name>
<proteinExistence type="predicted"/>